<dbReference type="EMBL" id="FUZU01000004">
    <property type="protein sequence ID" value="SKC86353.1"/>
    <property type="molecule type" value="Genomic_DNA"/>
</dbReference>
<evidence type="ECO:0000313" key="2">
    <source>
        <dbReference type="EMBL" id="SKC86353.1"/>
    </source>
</evidence>
<feature type="domain" description="DUF4340" evidence="1">
    <location>
        <begin position="69"/>
        <end position="241"/>
    </location>
</feature>
<name>A0A1T5ME39_9BACT</name>
<protein>
    <recommendedName>
        <fullName evidence="1">DUF4340 domain-containing protein</fullName>
    </recommendedName>
</protein>
<dbReference type="Pfam" id="PF14238">
    <property type="entry name" value="DUF4340"/>
    <property type="match status" value="1"/>
</dbReference>
<sequence>MQEKKNKRLLLSLIVLLLATAVVFWFGKKDNTYDIDENIFRQADLKAVNEVVLESPSGKIDLKYMGSAWKVNGTYNADRNMIEVLFATLREARPKRPVVASQRDSIGKAMAQHGVKVSLISGGNIVEEFFAAGNDQKTQAYFKGTSDDVPYIMTIPGYRVYVSGIFELPASGWRDKYVFGFNWRNFKNLEAHFPNHDADNFLVEMDESFFGIKGVETDTAKINNYLDAVSLLTVDEYIEATPRLDSVTKATAPLLTLTITDIADKKYSLKIFPPDRTGQFLGLVENDWALLHENKIRTILHPKRYFIK</sequence>
<dbReference type="AlphaFoldDB" id="A0A1T5ME39"/>
<accession>A0A1T5ME39</accession>
<gene>
    <name evidence="2" type="ORF">SAMN05660236_5123</name>
</gene>
<dbReference type="Proteomes" id="UP000190961">
    <property type="component" value="Unassembled WGS sequence"/>
</dbReference>
<evidence type="ECO:0000259" key="1">
    <source>
        <dbReference type="Pfam" id="PF14238"/>
    </source>
</evidence>
<organism evidence="2 3">
    <name type="scientific">Ohtaekwangia koreensis</name>
    <dbReference type="NCBI Taxonomy" id="688867"/>
    <lineage>
        <taxon>Bacteria</taxon>
        <taxon>Pseudomonadati</taxon>
        <taxon>Bacteroidota</taxon>
        <taxon>Cytophagia</taxon>
        <taxon>Cytophagales</taxon>
        <taxon>Fulvivirgaceae</taxon>
        <taxon>Ohtaekwangia</taxon>
    </lineage>
</organism>
<dbReference type="RefSeq" id="WP_079689620.1">
    <property type="nucleotide sequence ID" value="NZ_FUZU01000004.1"/>
</dbReference>
<dbReference type="STRING" id="688867.SAMN05660236_5123"/>
<dbReference type="InterPro" id="IPR025641">
    <property type="entry name" value="DUF4340"/>
</dbReference>
<dbReference type="OrthoDB" id="976966at2"/>
<keyword evidence="3" id="KW-1185">Reference proteome</keyword>
<proteinExistence type="predicted"/>
<evidence type="ECO:0000313" key="3">
    <source>
        <dbReference type="Proteomes" id="UP000190961"/>
    </source>
</evidence>
<reference evidence="2 3" key="1">
    <citation type="submission" date="2017-02" db="EMBL/GenBank/DDBJ databases">
        <authorList>
            <person name="Peterson S.W."/>
        </authorList>
    </citation>
    <scope>NUCLEOTIDE SEQUENCE [LARGE SCALE GENOMIC DNA]</scope>
    <source>
        <strain evidence="2 3">DSM 25262</strain>
    </source>
</reference>